<dbReference type="EMBL" id="JAUSQU010000001">
    <property type="protein sequence ID" value="MDP9849386.1"/>
    <property type="molecule type" value="Genomic_DNA"/>
</dbReference>
<dbReference type="SUPFAM" id="SSF82607">
    <property type="entry name" value="YbaB-like"/>
    <property type="match status" value="1"/>
</dbReference>
<accession>A0ABT9QRL7</accession>
<evidence type="ECO:0000313" key="2">
    <source>
        <dbReference type="Proteomes" id="UP001225356"/>
    </source>
</evidence>
<dbReference type="RefSeq" id="WP_307567208.1">
    <property type="nucleotide sequence ID" value="NZ_JAUSQU010000001.1"/>
</dbReference>
<gene>
    <name evidence="1" type="ORF">J2853_008597</name>
</gene>
<keyword evidence="1" id="KW-0238">DNA-binding</keyword>
<dbReference type="Pfam" id="PF02575">
    <property type="entry name" value="YbaB_DNA_bd"/>
    <property type="match status" value="1"/>
</dbReference>
<organism evidence="1 2">
    <name type="scientific">Streptosporangium lutulentum</name>
    <dbReference type="NCBI Taxonomy" id="1461250"/>
    <lineage>
        <taxon>Bacteria</taxon>
        <taxon>Bacillati</taxon>
        <taxon>Actinomycetota</taxon>
        <taxon>Actinomycetes</taxon>
        <taxon>Streptosporangiales</taxon>
        <taxon>Streptosporangiaceae</taxon>
        <taxon>Streptosporangium</taxon>
    </lineage>
</organism>
<dbReference type="InterPro" id="IPR004401">
    <property type="entry name" value="YbaB/EbfC"/>
</dbReference>
<evidence type="ECO:0000313" key="1">
    <source>
        <dbReference type="EMBL" id="MDP9849386.1"/>
    </source>
</evidence>
<comment type="caution">
    <text evidence="1">The sequence shown here is derived from an EMBL/GenBank/DDBJ whole genome shotgun (WGS) entry which is preliminary data.</text>
</comment>
<dbReference type="GO" id="GO:0003677">
    <property type="term" value="F:DNA binding"/>
    <property type="evidence" value="ECO:0007669"/>
    <property type="project" value="UniProtKB-KW"/>
</dbReference>
<proteinExistence type="predicted"/>
<protein>
    <submittedName>
        <fullName evidence="1">DNA-binding protein YbaB</fullName>
    </submittedName>
</protein>
<keyword evidence="2" id="KW-1185">Reference proteome</keyword>
<dbReference type="Gene3D" id="3.30.1310.10">
    <property type="entry name" value="Nucleoid-associated protein YbaB-like domain"/>
    <property type="match status" value="1"/>
</dbReference>
<reference evidence="1 2" key="1">
    <citation type="submission" date="2023-07" db="EMBL/GenBank/DDBJ databases">
        <title>Sequencing the genomes of 1000 actinobacteria strains.</title>
        <authorList>
            <person name="Klenk H.-P."/>
        </authorList>
    </citation>
    <scope>NUCLEOTIDE SEQUENCE [LARGE SCALE GENOMIC DNA]</scope>
    <source>
        <strain evidence="1 2">DSM 46740</strain>
    </source>
</reference>
<sequence length="123" mass="13036">MEETDELLAYMEQLTKATAQMEAAVEEWSTREFTGSADEGRIVATVDAVGSLLRLDIGALSKRRLDGVTLGDAVVVAVHAAEAAAASAKDEMMHGLRVGDGPNIGELLSDAERTFKDRAGFPA</sequence>
<name>A0ABT9QRL7_9ACTN</name>
<dbReference type="InterPro" id="IPR036894">
    <property type="entry name" value="YbaB-like_sf"/>
</dbReference>
<dbReference type="Proteomes" id="UP001225356">
    <property type="component" value="Unassembled WGS sequence"/>
</dbReference>